<sequence length="74" mass="8254">MKVQLRNSLLIFLMSLIYVEISNLSTSLSFTFLITVNESPSTTSLHKPKSRHNLIATVQAIVSAEKAMESSNDR</sequence>
<evidence type="ECO:0000256" key="1">
    <source>
        <dbReference type="SAM" id="SignalP"/>
    </source>
</evidence>
<feature type="chain" id="PRO_5022803450" evidence="1">
    <location>
        <begin position="22"/>
        <end position="74"/>
    </location>
</feature>
<evidence type="ECO:0000313" key="2">
    <source>
        <dbReference type="EMBL" id="TYG65664.1"/>
    </source>
</evidence>
<dbReference type="Proteomes" id="UP000323506">
    <property type="component" value="Chromosome D06"/>
</dbReference>
<feature type="signal peptide" evidence="1">
    <location>
        <begin position="1"/>
        <end position="21"/>
    </location>
</feature>
<name>A0A5D2C7T2_GOSDA</name>
<accession>A0A5D2C7T2</accession>
<keyword evidence="1" id="KW-0732">Signal</keyword>
<evidence type="ECO:0000313" key="3">
    <source>
        <dbReference type="Proteomes" id="UP000323506"/>
    </source>
</evidence>
<reference evidence="2 3" key="1">
    <citation type="submission" date="2019-06" db="EMBL/GenBank/DDBJ databases">
        <title>WGS assembly of Gossypium darwinii.</title>
        <authorList>
            <person name="Chen Z.J."/>
            <person name="Sreedasyam A."/>
            <person name="Ando A."/>
            <person name="Song Q."/>
            <person name="De L."/>
            <person name="Hulse-Kemp A."/>
            <person name="Ding M."/>
            <person name="Ye W."/>
            <person name="Kirkbride R."/>
            <person name="Jenkins J."/>
            <person name="Plott C."/>
            <person name="Lovell J."/>
            <person name="Lin Y.-M."/>
            <person name="Vaughn R."/>
            <person name="Liu B."/>
            <person name="Li W."/>
            <person name="Simpson S."/>
            <person name="Scheffler B."/>
            <person name="Saski C."/>
            <person name="Grover C."/>
            <person name="Hu G."/>
            <person name="Conover J."/>
            <person name="Carlson J."/>
            <person name="Shu S."/>
            <person name="Boston L."/>
            <person name="Williams M."/>
            <person name="Peterson D."/>
            <person name="Mcgee K."/>
            <person name="Jones D."/>
            <person name="Wendel J."/>
            <person name="Stelly D."/>
            <person name="Grimwood J."/>
            <person name="Schmutz J."/>
        </authorList>
    </citation>
    <scope>NUCLEOTIDE SEQUENCE [LARGE SCALE GENOMIC DNA]</scope>
    <source>
        <strain evidence="2">1808015.09</strain>
    </source>
</reference>
<dbReference type="AlphaFoldDB" id="A0A5D2C7T2"/>
<dbReference type="EMBL" id="CM017706">
    <property type="protein sequence ID" value="TYG65664.1"/>
    <property type="molecule type" value="Genomic_DNA"/>
</dbReference>
<gene>
    <name evidence="2" type="ORF">ES288_D06G204500v1</name>
</gene>
<proteinExistence type="predicted"/>
<organism evidence="2 3">
    <name type="scientific">Gossypium darwinii</name>
    <name type="common">Darwin's cotton</name>
    <name type="synonym">Gossypium barbadense var. darwinii</name>
    <dbReference type="NCBI Taxonomy" id="34276"/>
    <lineage>
        <taxon>Eukaryota</taxon>
        <taxon>Viridiplantae</taxon>
        <taxon>Streptophyta</taxon>
        <taxon>Embryophyta</taxon>
        <taxon>Tracheophyta</taxon>
        <taxon>Spermatophyta</taxon>
        <taxon>Magnoliopsida</taxon>
        <taxon>eudicotyledons</taxon>
        <taxon>Gunneridae</taxon>
        <taxon>Pentapetalae</taxon>
        <taxon>rosids</taxon>
        <taxon>malvids</taxon>
        <taxon>Malvales</taxon>
        <taxon>Malvaceae</taxon>
        <taxon>Malvoideae</taxon>
        <taxon>Gossypium</taxon>
    </lineage>
</organism>
<keyword evidence="3" id="KW-1185">Reference proteome</keyword>
<protein>
    <submittedName>
        <fullName evidence="2">Uncharacterized protein</fullName>
    </submittedName>
</protein>